<gene>
    <name evidence="1" type="ORF">CEXT_337031</name>
</gene>
<name>A0AAV4XT36_CAEEX</name>
<evidence type="ECO:0000313" key="2">
    <source>
        <dbReference type="Proteomes" id="UP001054945"/>
    </source>
</evidence>
<dbReference type="AlphaFoldDB" id="A0AAV4XT36"/>
<proteinExistence type="predicted"/>
<reference evidence="1 2" key="1">
    <citation type="submission" date="2021-06" db="EMBL/GenBank/DDBJ databases">
        <title>Caerostris extrusa draft genome.</title>
        <authorList>
            <person name="Kono N."/>
            <person name="Arakawa K."/>
        </authorList>
    </citation>
    <scope>NUCLEOTIDE SEQUENCE [LARGE SCALE GENOMIC DNA]</scope>
</reference>
<comment type="caution">
    <text evidence="1">The sequence shown here is derived from an EMBL/GenBank/DDBJ whole genome shotgun (WGS) entry which is preliminary data.</text>
</comment>
<protein>
    <submittedName>
        <fullName evidence="1">Uncharacterized protein</fullName>
    </submittedName>
</protein>
<dbReference type="EMBL" id="BPLR01000771">
    <property type="protein sequence ID" value="GIY97340.1"/>
    <property type="molecule type" value="Genomic_DNA"/>
</dbReference>
<organism evidence="1 2">
    <name type="scientific">Caerostris extrusa</name>
    <name type="common">Bark spider</name>
    <name type="synonym">Caerostris bankana</name>
    <dbReference type="NCBI Taxonomy" id="172846"/>
    <lineage>
        <taxon>Eukaryota</taxon>
        <taxon>Metazoa</taxon>
        <taxon>Ecdysozoa</taxon>
        <taxon>Arthropoda</taxon>
        <taxon>Chelicerata</taxon>
        <taxon>Arachnida</taxon>
        <taxon>Araneae</taxon>
        <taxon>Araneomorphae</taxon>
        <taxon>Entelegynae</taxon>
        <taxon>Araneoidea</taxon>
        <taxon>Araneidae</taxon>
        <taxon>Caerostris</taxon>
    </lineage>
</organism>
<dbReference type="Proteomes" id="UP001054945">
    <property type="component" value="Unassembled WGS sequence"/>
</dbReference>
<evidence type="ECO:0000313" key="1">
    <source>
        <dbReference type="EMBL" id="GIY97340.1"/>
    </source>
</evidence>
<keyword evidence="2" id="KW-1185">Reference proteome</keyword>
<sequence length="227" mass="25302">MFSPRRTAGVGIREEPSSCFEVCRGESVETHSLWKEDCHWKRLQFSLACAFRHSGLEKVEKKKKCAICLFRRNPRASVNLINPKPDTSPSGWLITGHRQREQRLISKNAGGLHKGGCSHLVGCGGGRGLIREGPLSCFEVCRGESFRDPFIIEGRTATGNVFRSHPFVLFSIQDWRKGRGGVCVGRICAVCLFRRNPRVSVNLVNSKPDTSASGWLITGHRIVKISK</sequence>
<accession>A0AAV4XT36</accession>